<evidence type="ECO:0000256" key="1">
    <source>
        <dbReference type="SAM" id="Phobius"/>
    </source>
</evidence>
<keyword evidence="1" id="KW-1133">Transmembrane helix</keyword>
<organism evidence="2 3">
    <name type="scientific">Candidatus Methanoperedens nitratireducens</name>
    <dbReference type="NCBI Taxonomy" id="1392998"/>
    <lineage>
        <taxon>Archaea</taxon>
        <taxon>Methanobacteriati</taxon>
        <taxon>Methanobacteriota</taxon>
        <taxon>Stenosarchaea group</taxon>
        <taxon>Methanomicrobia</taxon>
        <taxon>Methanosarcinales</taxon>
        <taxon>ANME-2 cluster</taxon>
        <taxon>Candidatus Methanoperedentaceae</taxon>
        <taxon>Candidatus Methanoperedens</taxon>
    </lineage>
</organism>
<sequence>MIAFLFSIQFNPVNAGVLEELNSTYITDVFGLPQYKESELRPDIQMTAAGHLQGWVDIVGFQNMANISGTLYIHGDPAANAVARGNAGIRLEPPGVSPELTQSISVRQDGIYTVATLHVSLKWYLVSCDDDGCWISGSETEEHDWIDKEISPPQYTFPGPQNMTIEEFGGFYPVSLIHFTDLDDSIIFFNITTQSGSVEHLLNIGKVELTRKGIPYMNVTPFSVWRKTGKGIYHQGDDPIMDNGTITSVFLWMPFGRAPDYNFSEYAVYHQNKPTSINPAIGYIIYVVLVFLAGIYIMYRSSRFK</sequence>
<evidence type="ECO:0000313" key="3">
    <source>
        <dbReference type="Proteomes" id="UP000218615"/>
    </source>
</evidence>
<gene>
    <name evidence="2" type="ORF">MNV_1270011</name>
</gene>
<keyword evidence="1" id="KW-0812">Transmembrane</keyword>
<evidence type="ECO:0000313" key="2">
    <source>
        <dbReference type="EMBL" id="SNQ59681.1"/>
    </source>
</evidence>
<dbReference type="Proteomes" id="UP000218615">
    <property type="component" value="Unassembled WGS sequence"/>
</dbReference>
<keyword evidence="3" id="KW-1185">Reference proteome</keyword>
<dbReference type="RefSeq" id="WP_096204015.1">
    <property type="nucleotide sequence ID" value="NZ_FZMP01000032.1"/>
</dbReference>
<protein>
    <submittedName>
        <fullName evidence="2">Uncharacterized protein</fullName>
    </submittedName>
</protein>
<dbReference type="AlphaFoldDB" id="A0A284VK91"/>
<dbReference type="EMBL" id="FZMP01000032">
    <property type="protein sequence ID" value="SNQ59681.1"/>
    <property type="molecule type" value="Genomic_DNA"/>
</dbReference>
<dbReference type="OrthoDB" id="374328at2157"/>
<proteinExistence type="predicted"/>
<accession>A0A284VK91</accession>
<feature type="transmembrane region" description="Helical" evidence="1">
    <location>
        <begin position="280"/>
        <end position="299"/>
    </location>
</feature>
<reference evidence="3" key="1">
    <citation type="submission" date="2017-06" db="EMBL/GenBank/DDBJ databases">
        <authorList>
            <person name="Cremers G."/>
        </authorList>
    </citation>
    <scope>NUCLEOTIDE SEQUENCE [LARGE SCALE GENOMIC DNA]</scope>
</reference>
<keyword evidence="1" id="KW-0472">Membrane</keyword>
<name>A0A284VK91_9EURY</name>